<protein>
    <submittedName>
        <fullName evidence="7">MFS transporter</fullName>
    </submittedName>
</protein>
<dbReference type="InterPro" id="IPR047200">
    <property type="entry name" value="MFS_YcaD-like"/>
</dbReference>
<evidence type="ECO:0000313" key="8">
    <source>
        <dbReference type="Proteomes" id="UP001438953"/>
    </source>
</evidence>
<evidence type="ECO:0000256" key="5">
    <source>
        <dbReference type="SAM" id="Phobius"/>
    </source>
</evidence>
<evidence type="ECO:0000256" key="2">
    <source>
        <dbReference type="ARBA" id="ARBA00022989"/>
    </source>
</evidence>
<dbReference type="CDD" id="cd17477">
    <property type="entry name" value="MFS_YcaD_like"/>
    <property type="match status" value="1"/>
</dbReference>
<feature type="region of interest" description="Disordered" evidence="4">
    <location>
        <begin position="432"/>
        <end position="466"/>
    </location>
</feature>
<dbReference type="InterPro" id="IPR036259">
    <property type="entry name" value="MFS_trans_sf"/>
</dbReference>
<keyword evidence="3 5" id="KW-0472">Membrane</keyword>
<feature type="transmembrane region" description="Helical" evidence="5">
    <location>
        <begin position="265"/>
        <end position="283"/>
    </location>
</feature>
<accession>A0ABV1SCZ6</accession>
<dbReference type="InterPro" id="IPR011701">
    <property type="entry name" value="MFS"/>
</dbReference>
<feature type="transmembrane region" description="Helical" evidence="5">
    <location>
        <begin position="131"/>
        <end position="150"/>
    </location>
</feature>
<dbReference type="Pfam" id="PF07690">
    <property type="entry name" value="MFS_1"/>
    <property type="match status" value="1"/>
</dbReference>
<feature type="transmembrane region" description="Helical" evidence="5">
    <location>
        <begin position="97"/>
        <end position="119"/>
    </location>
</feature>
<name>A0ABV1SCZ6_9RHOB</name>
<feature type="transmembrane region" description="Helical" evidence="5">
    <location>
        <begin position="198"/>
        <end position="223"/>
    </location>
</feature>
<evidence type="ECO:0000313" key="7">
    <source>
        <dbReference type="EMBL" id="MER5170371.1"/>
    </source>
</evidence>
<feature type="transmembrane region" description="Helical" evidence="5">
    <location>
        <begin position="289"/>
        <end position="311"/>
    </location>
</feature>
<dbReference type="EMBL" id="JAYWLC010000001">
    <property type="protein sequence ID" value="MER5170371.1"/>
    <property type="molecule type" value="Genomic_DNA"/>
</dbReference>
<dbReference type="RefSeq" id="WP_350934240.1">
    <property type="nucleotide sequence ID" value="NZ_JAYWLC010000001.1"/>
</dbReference>
<keyword evidence="8" id="KW-1185">Reference proteome</keyword>
<dbReference type="PANTHER" id="PTHR23521">
    <property type="entry name" value="TRANSPORTER MFS SUPERFAMILY"/>
    <property type="match status" value="1"/>
</dbReference>
<dbReference type="PROSITE" id="PS50850">
    <property type="entry name" value="MFS"/>
    <property type="match status" value="1"/>
</dbReference>
<evidence type="ECO:0000256" key="3">
    <source>
        <dbReference type="ARBA" id="ARBA00023136"/>
    </source>
</evidence>
<proteinExistence type="predicted"/>
<gene>
    <name evidence="7" type="ORF">VSX56_01165</name>
</gene>
<sequence>MFAAVKDSWALLLGVMLLMVGNGMQGTLLGIRGQLEGIGTYEMSIVMTGYFAGFLIGSRSIPGLIGRVGHVRVFAALGSLISAVLIAYAAAPNWIAWSFMRVLIGFSFCGVYISAESWLNSSADKENRGQLLAAYMIVQSIGIVSAQLMLNVGDPSGYFLFVIPSILVSLAFTPILLSAGRAPDFSTETRMSFRRLWTVSPFGCIGIFLMGGIFSALFGMVSVWGTQAGLNVKEISLFVSAIYVGGLVAQYPLGYLSDRLDRRQMVTVLTAIAAVAMFYLFIATPGFAVLLPMAALLGAISNPVYSILVAYTNDFLDRAEMAAASAGLMFLYGIGSVAGPVVTGWMMETFGPQAFFLFISVLFACLTAYGLYRMTQRAAPSSDDTGTFAVLSPTVTAYAVNYTLDAVTDDPDAEARAEAEAHDNLRAAEAASGMALPLPADPQEGDTPFEGAADPAYGTNTEERQG</sequence>
<dbReference type="Gene3D" id="1.20.1250.20">
    <property type="entry name" value="MFS general substrate transporter like domains"/>
    <property type="match status" value="2"/>
</dbReference>
<dbReference type="SUPFAM" id="SSF103473">
    <property type="entry name" value="MFS general substrate transporter"/>
    <property type="match status" value="1"/>
</dbReference>
<feature type="transmembrane region" description="Helical" evidence="5">
    <location>
        <begin position="235"/>
        <end position="253"/>
    </location>
</feature>
<reference evidence="7 8" key="1">
    <citation type="submission" date="2024-06" db="EMBL/GenBank/DDBJ databases">
        <title>Thioclava kandeliae sp. nov. from a rhizosphere soil sample of Kandelia candel in a mangrove.</title>
        <authorList>
            <person name="Mu T."/>
        </authorList>
    </citation>
    <scope>NUCLEOTIDE SEQUENCE [LARGE SCALE GENOMIC DNA]</scope>
    <source>
        <strain evidence="7 8">CPCC 100088</strain>
    </source>
</reference>
<feature type="transmembrane region" description="Helical" evidence="5">
    <location>
        <begin position="73"/>
        <end position="91"/>
    </location>
</feature>
<keyword evidence="1 5" id="KW-0812">Transmembrane</keyword>
<evidence type="ECO:0000259" key="6">
    <source>
        <dbReference type="PROSITE" id="PS50850"/>
    </source>
</evidence>
<dbReference type="Proteomes" id="UP001438953">
    <property type="component" value="Unassembled WGS sequence"/>
</dbReference>
<feature type="domain" description="Major facilitator superfamily (MFS) profile" evidence="6">
    <location>
        <begin position="1"/>
        <end position="377"/>
    </location>
</feature>
<feature type="transmembrane region" description="Helical" evidence="5">
    <location>
        <begin position="40"/>
        <end position="61"/>
    </location>
</feature>
<dbReference type="PANTHER" id="PTHR23521:SF3">
    <property type="entry name" value="MFS TRANSPORTER"/>
    <property type="match status" value="1"/>
</dbReference>
<keyword evidence="2 5" id="KW-1133">Transmembrane helix</keyword>
<evidence type="ECO:0000256" key="4">
    <source>
        <dbReference type="SAM" id="MobiDB-lite"/>
    </source>
</evidence>
<dbReference type="InterPro" id="IPR020846">
    <property type="entry name" value="MFS_dom"/>
</dbReference>
<feature type="transmembrane region" description="Helical" evidence="5">
    <location>
        <begin position="156"/>
        <end position="177"/>
    </location>
</feature>
<comment type="caution">
    <text evidence="7">The sequence shown here is derived from an EMBL/GenBank/DDBJ whole genome shotgun (WGS) entry which is preliminary data.</text>
</comment>
<organism evidence="7 8">
    <name type="scientific">Thioclava kandeliae</name>
    <dbReference type="NCBI Taxonomy" id="3070818"/>
    <lineage>
        <taxon>Bacteria</taxon>
        <taxon>Pseudomonadati</taxon>
        <taxon>Pseudomonadota</taxon>
        <taxon>Alphaproteobacteria</taxon>
        <taxon>Rhodobacterales</taxon>
        <taxon>Paracoccaceae</taxon>
        <taxon>Thioclava</taxon>
    </lineage>
</organism>
<evidence type="ECO:0000256" key="1">
    <source>
        <dbReference type="ARBA" id="ARBA00022692"/>
    </source>
</evidence>
<feature type="transmembrane region" description="Helical" evidence="5">
    <location>
        <begin position="353"/>
        <end position="372"/>
    </location>
</feature>
<feature type="transmembrane region" description="Helical" evidence="5">
    <location>
        <begin position="323"/>
        <end position="347"/>
    </location>
</feature>